<dbReference type="InterPro" id="IPR052895">
    <property type="entry name" value="HetReg/Transcr_Mod"/>
</dbReference>
<sequence length="877" mass="99029">MDYSTAELRLRPGQIRLITILPPERAGDVTEPIRCKIENYNLPAGPPKNERPDTLPDNYIHFDHWVTNKPEESLGALLLREVRQAEAFAEGSEKETKGHRTLRGIANGARWALKRPPIKSHDLRVPLQTLFQLVTQDDIANTIRSEELNGGFTISRPLNRHGNPLPEHQQYIAHVKLKDVPQFYRSYHKNTDPAAPVNRSNNYVAMSYSWGPPRPTRVIFLNGVAQEVGVNLEEGLRQFRNMEYFQKGGKIWIDALCINQADEKEKNAQVKRMGAIYRQAGNIIVWLGVADEHTDAAIDSLHTTSLMYRSEYMEAFDNSDPILATAHREISYMRQKSVLQRYTRLLYDHYHEMDTVQEDFLTYHFFNNPYWRRLWIIQELSNGRSGMPIVYGSRVTQWRYIRDAAFVYTAFFDLLQERTQELPDHMPGLQLKDHSVFQVAGIGQIETHSHRKKLPDVDRTFLPFQFKNGLGHGPMRGSTLRQALMLASQADCYNTKDRVYGMLEIPGLPDLGITVDYDKKVGQIYREFTQAFIEKGKSLDVFFLLDGCGMSLTDINGVPHTEFEILPSWVPDFGGKRSRRPGIIEGTWHASGNQQGFVWEFDGIAMPIEPATNDEILRCFGFVVETVSGLGAINPRDVHGNQVVEASWFQSGVVQPRAPDPLGRSDTDQLASRLRNMFMGTSSNLPRSALHDDDEDFEAPNIDDVLVAGTRIGGARAPADFKCLLDIFSEDEPSPDHPDYHNWHFVNSSASLRVGGRPLSSYFSPPPLVRTEAPYILTAARQAMQSHTHKRRLAVSASGRLGLVPIATQPGDSIIILIGHGIPIVARPAGAVNLPSGQEHPAWTIMGECFVDGMMMGEMMTRDIFSGRKMVKPLFFV</sequence>
<evidence type="ECO:0000313" key="2">
    <source>
        <dbReference type="EMBL" id="KAL3423635.1"/>
    </source>
</evidence>
<dbReference type="InterPro" id="IPR010730">
    <property type="entry name" value="HET"/>
</dbReference>
<feature type="domain" description="Heterokaryon incompatibility" evidence="1">
    <location>
        <begin position="203"/>
        <end position="379"/>
    </location>
</feature>
<protein>
    <submittedName>
        <fullName evidence="2">Heterokaryon incompatibility protein</fullName>
    </submittedName>
</protein>
<keyword evidence="3" id="KW-1185">Reference proteome</keyword>
<proteinExistence type="predicted"/>
<dbReference type="Proteomes" id="UP001629113">
    <property type="component" value="Unassembled WGS sequence"/>
</dbReference>
<evidence type="ECO:0000313" key="3">
    <source>
        <dbReference type="Proteomes" id="UP001629113"/>
    </source>
</evidence>
<organism evidence="2 3">
    <name type="scientific">Phlyctema vagabunda</name>
    <dbReference type="NCBI Taxonomy" id="108571"/>
    <lineage>
        <taxon>Eukaryota</taxon>
        <taxon>Fungi</taxon>
        <taxon>Dikarya</taxon>
        <taxon>Ascomycota</taxon>
        <taxon>Pezizomycotina</taxon>
        <taxon>Leotiomycetes</taxon>
        <taxon>Helotiales</taxon>
        <taxon>Dermateaceae</taxon>
        <taxon>Phlyctema</taxon>
    </lineage>
</organism>
<reference evidence="2 3" key="1">
    <citation type="submission" date="2024-06" db="EMBL/GenBank/DDBJ databases">
        <title>Complete genome of Phlyctema vagabunda strain 19-DSS-EL-015.</title>
        <authorList>
            <person name="Fiorenzani C."/>
        </authorList>
    </citation>
    <scope>NUCLEOTIDE SEQUENCE [LARGE SCALE GENOMIC DNA]</scope>
    <source>
        <strain evidence="2 3">19-DSS-EL-015</strain>
    </source>
</reference>
<dbReference type="Pfam" id="PF06985">
    <property type="entry name" value="HET"/>
    <property type="match status" value="1"/>
</dbReference>
<dbReference type="EMBL" id="JBFCZG010000004">
    <property type="protein sequence ID" value="KAL3423635.1"/>
    <property type="molecule type" value="Genomic_DNA"/>
</dbReference>
<evidence type="ECO:0000259" key="1">
    <source>
        <dbReference type="Pfam" id="PF06985"/>
    </source>
</evidence>
<comment type="caution">
    <text evidence="2">The sequence shown here is derived from an EMBL/GenBank/DDBJ whole genome shotgun (WGS) entry which is preliminary data.</text>
</comment>
<dbReference type="PANTHER" id="PTHR24148">
    <property type="entry name" value="ANKYRIN REPEAT DOMAIN-CONTAINING PROTEIN 39 HOMOLOG-RELATED"/>
    <property type="match status" value="1"/>
</dbReference>
<dbReference type="PANTHER" id="PTHR24148:SF64">
    <property type="entry name" value="HETEROKARYON INCOMPATIBILITY DOMAIN-CONTAINING PROTEIN"/>
    <property type="match status" value="1"/>
</dbReference>
<accession>A0ABR4PK01</accession>
<name>A0ABR4PK01_9HELO</name>
<dbReference type="Pfam" id="PF26639">
    <property type="entry name" value="Het-6_barrel"/>
    <property type="match status" value="1"/>
</dbReference>
<gene>
    <name evidence="2" type="ORF">PVAG01_05382</name>
</gene>